<reference evidence="1" key="2">
    <citation type="journal article" date="2015" name="Fish Shellfish Immunol.">
        <title>Early steps in the European eel (Anguilla anguilla)-Vibrio vulnificus interaction in the gills: Role of the RtxA13 toxin.</title>
        <authorList>
            <person name="Callol A."/>
            <person name="Pajuelo D."/>
            <person name="Ebbesson L."/>
            <person name="Teles M."/>
            <person name="MacKenzie S."/>
            <person name="Amaro C."/>
        </authorList>
    </citation>
    <scope>NUCLEOTIDE SEQUENCE</scope>
</reference>
<accession>A0A0E9WD01</accession>
<evidence type="ECO:0000313" key="1">
    <source>
        <dbReference type="EMBL" id="JAH87358.1"/>
    </source>
</evidence>
<proteinExistence type="predicted"/>
<sequence>MALVYLAMQKKKKRRRRWYVRPLGQRMESFVCTFGKCRV</sequence>
<dbReference type="AlphaFoldDB" id="A0A0E9WD01"/>
<name>A0A0E9WD01_ANGAN</name>
<protein>
    <submittedName>
        <fullName evidence="1">Uncharacterized protein</fullName>
    </submittedName>
</protein>
<dbReference type="EMBL" id="GBXM01021219">
    <property type="protein sequence ID" value="JAH87358.1"/>
    <property type="molecule type" value="Transcribed_RNA"/>
</dbReference>
<reference evidence="1" key="1">
    <citation type="submission" date="2014-11" db="EMBL/GenBank/DDBJ databases">
        <authorList>
            <person name="Amaro Gonzalez C."/>
        </authorList>
    </citation>
    <scope>NUCLEOTIDE SEQUENCE</scope>
</reference>
<organism evidence="1">
    <name type="scientific">Anguilla anguilla</name>
    <name type="common">European freshwater eel</name>
    <name type="synonym">Muraena anguilla</name>
    <dbReference type="NCBI Taxonomy" id="7936"/>
    <lineage>
        <taxon>Eukaryota</taxon>
        <taxon>Metazoa</taxon>
        <taxon>Chordata</taxon>
        <taxon>Craniata</taxon>
        <taxon>Vertebrata</taxon>
        <taxon>Euteleostomi</taxon>
        <taxon>Actinopterygii</taxon>
        <taxon>Neopterygii</taxon>
        <taxon>Teleostei</taxon>
        <taxon>Anguilliformes</taxon>
        <taxon>Anguillidae</taxon>
        <taxon>Anguilla</taxon>
    </lineage>
</organism>